<dbReference type="GO" id="GO:0051213">
    <property type="term" value="F:dioxygenase activity"/>
    <property type="evidence" value="ECO:0007669"/>
    <property type="project" value="UniProtKB-ARBA"/>
</dbReference>
<evidence type="ECO:0000256" key="1">
    <source>
        <dbReference type="ARBA" id="ARBA00008056"/>
    </source>
</evidence>
<protein>
    <recommendedName>
        <fullName evidence="6">Fe2OG dioxygenase domain-containing protein</fullName>
    </recommendedName>
</protein>
<dbReference type="FunFam" id="2.60.120.330:FF:000005">
    <property type="entry name" value="1-aminocyclopropane-1-carboxylate oxidase homolog 1"/>
    <property type="match status" value="1"/>
</dbReference>
<evidence type="ECO:0000256" key="2">
    <source>
        <dbReference type="ARBA" id="ARBA00022723"/>
    </source>
</evidence>
<keyword evidence="4 5" id="KW-0408">Iron</keyword>
<name>A0A835CAS8_9POAL</name>
<reference evidence="7" key="1">
    <citation type="submission" date="2020-07" db="EMBL/GenBank/DDBJ databases">
        <title>Genome sequence and genetic diversity analysis of an under-domesticated orphan crop, white fonio (Digitaria exilis).</title>
        <authorList>
            <person name="Bennetzen J.L."/>
            <person name="Chen S."/>
            <person name="Ma X."/>
            <person name="Wang X."/>
            <person name="Yssel A.E.J."/>
            <person name="Chaluvadi S.R."/>
            <person name="Johnson M."/>
            <person name="Gangashetty P."/>
            <person name="Hamidou F."/>
            <person name="Sanogo M.D."/>
            <person name="Zwaenepoel A."/>
            <person name="Wallace J."/>
            <person name="Van De Peer Y."/>
            <person name="Van Deynze A."/>
        </authorList>
    </citation>
    <scope>NUCLEOTIDE SEQUENCE</scope>
    <source>
        <tissue evidence="7">Leaves</tissue>
    </source>
</reference>
<dbReference type="AlphaFoldDB" id="A0A835CAS8"/>
<dbReference type="EMBL" id="JACEFO010001671">
    <property type="protein sequence ID" value="KAF8722604.1"/>
    <property type="molecule type" value="Genomic_DNA"/>
</dbReference>
<dbReference type="InterPro" id="IPR027443">
    <property type="entry name" value="IPNS-like_sf"/>
</dbReference>
<evidence type="ECO:0000259" key="6">
    <source>
        <dbReference type="PROSITE" id="PS51471"/>
    </source>
</evidence>
<dbReference type="Proteomes" id="UP000636709">
    <property type="component" value="Unassembled WGS sequence"/>
</dbReference>
<comment type="similarity">
    <text evidence="1 5">Belongs to the iron/ascorbate-dependent oxidoreductase family.</text>
</comment>
<keyword evidence="3 5" id="KW-0560">Oxidoreductase</keyword>
<dbReference type="Gene3D" id="2.60.120.330">
    <property type="entry name" value="B-lactam Antibiotic, Isopenicillin N Synthase, Chain"/>
    <property type="match status" value="1"/>
</dbReference>
<organism evidence="7 8">
    <name type="scientific">Digitaria exilis</name>
    <dbReference type="NCBI Taxonomy" id="1010633"/>
    <lineage>
        <taxon>Eukaryota</taxon>
        <taxon>Viridiplantae</taxon>
        <taxon>Streptophyta</taxon>
        <taxon>Embryophyta</taxon>
        <taxon>Tracheophyta</taxon>
        <taxon>Spermatophyta</taxon>
        <taxon>Magnoliopsida</taxon>
        <taxon>Liliopsida</taxon>
        <taxon>Poales</taxon>
        <taxon>Poaceae</taxon>
        <taxon>PACMAD clade</taxon>
        <taxon>Panicoideae</taxon>
        <taxon>Panicodae</taxon>
        <taxon>Paniceae</taxon>
        <taxon>Anthephorinae</taxon>
        <taxon>Digitaria</taxon>
    </lineage>
</organism>
<evidence type="ECO:0000313" key="8">
    <source>
        <dbReference type="Proteomes" id="UP000636709"/>
    </source>
</evidence>
<dbReference type="InterPro" id="IPR005123">
    <property type="entry name" value="Oxoglu/Fe-dep_dioxygenase_dom"/>
</dbReference>
<dbReference type="InterPro" id="IPR026992">
    <property type="entry name" value="DIOX_N"/>
</dbReference>
<dbReference type="SUPFAM" id="SSF51197">
    <property type="entry name" value="Clavaminate synthase-like"/>
    <property type="match status" value="1"/>
</dbReference>
<evidence type="ECO:0000256" key="3">
    <source>
        <dbReference type="ARBA" id="ARBA00023002"/>
    </source>
</evidence>
<dbReference type="PANTHER" id="PTHR10209:SF887">
    <property type="entry name" value="OS03G0860600 PROTEIN"/>
    <property type="match status" value="1"/>
</dbReference>
<dbReference type="PROSITE" id="PS51471">
    <property type="entry name" value="FE2OG_OXY"/>
    <property type="match status" value="1"/>
</dbReference>
<evidence type="ECO:0000313" key="7">
    <source>
        <dbReference type="EMBL" id="KAF8722604.1"/>
    </source>
</evidence>
<feature type="domain" description="Fe2OG dioxygenase" evidence="6">
    <location>
        <begin position="196"/>
        <end position="308"/>
    </location>
</feature>
<sequence length="366" mass="39379">MAASDRLSQLKAFDDTKSGVKGLVDAGVAAVPPIFHHPPDPHHIAAGTITTVPVVDLQDDDKQGLVAQIRAAAETVGFFQVVNHGVPGDLLAETLASVRRFNEQPAEARRPYFTRDPARRVRYNSFQSPAANWRDTLFLEAPEEEVPPPCRAAVPEYARRVRGLGKRLLGLLSEALGLHAGYLPDYCCLGDDVSHGGPVMGCHYYPPCPEQSLTLGTTRHSDPCFLTVLLQDGVGGLQVLLDGEPGGGVRRYWADVPPVAGALVINVGDLLQLVSNDRFKSVEHRVVAPGRGGGGARVSVACFFRTTGDAASTRAYGPIAGVNPPPRYRNVTVKEFMGYYRDKGLDGTSALARCRLPIPSSRLPMI</sequence>
<evidence type="ECO:0000256" key="4">
    <source>
        <dbReference type="ARBA" id="ARBA00023004"/>
    </source>
</evidence>
<evidence type="ECO:0000256" key="5">
    <source>
        <dbReference type="RuleBase" id="RU003682"/>
    </source>
</evidence>
<accession>A0A835CAS8</accession>
<dbReference type="Pfam" id="PF14226">
    <property type="entry name" value="DIOX_N"/>
    <property type="match status" value="1"/>
</dbReference>
<gene>
    <name evidence="7" type="ORF">HU200_022439</name>
</gene>
<dbReference type="InterPro" id="IPR044861">
    <property type="entry name" value="IPNS-like_FE2OG_OXY"/>
</dbReference>
<dbReference type="GO" id="GO:0046872">
    <property type="term" value="F:metal ion binding"/>
    <property type="evidence" value="ECO:0007669"/>
    <property type="project" value="UniProtKB-KW"/>
</dbReference>
<dbReference type="Pfam" id="PF03171">
    <property type="entry name" value="2OG-FeII_Oxy"/>
    <property type="match status" value="1"/>
</dbReference>
<proteinExistence type="inferred from homology"/>
<dbReference type="PANTHER" id="PTHR10209">
    <property type="entry name" value="OXIDOREDUCTASE, 2OG-FE II OXYGENASE FAMILY PROTEIN"/>
    <property type="match status" value="1"/>
</dbReference>
<dbReference type="OrthoDB" id="288590at2759"/>
<comment type="caution">
    <text evidence="7">The sequence shown here is derived from an EMBL/GenBank/DDBJ whole genome shotgun (WGS) entry which is preliminary data.</text>
</comment>
<keyword evidence="8" id="KW-1185">Reference proteome</keyword>
<keyword evidence="2 5" id="KW-0479">Metal-binding</keyword>